<gene>
    <name evidence="3" type="ORF">SAMN04488051_103272</name>
</gene>
<keyword evidence="4" id="KW-1185">Reference proteome</keyword>
<reference evidence="3 4" key="1">
    <citation type="submission" date="2016-10" db="EMBL/GenBank/DDBJ databases">
        <authorList>
            <person name="de Groot N.N."/>
        </authorList>
    </citation>
    <scope>NUCLEOTIDE SEQUENCE [LARGE SCALE GENOMIC DNA]</scope>
    <source>
        <strain evidence="3 4">CGMCC 1.3430</strain>
    </source>
</reference>
<dbReference type="NCBIfam" id="TIGR00049">
    <property type="entry name" value="iron-sulfur cluster assembly accessory protein"/>
    <property type="match status" value="1"/>
</dbReference>
<dbReference type="SUPFAM" id="SSF89360">
    <property type="entry name" value="HesB-like domain"/>
    <property type="match status" value="1"/>
</dbReference>
<dbReference type="AlphaFoldDB" id="A0A1H4BBU6"/>
<dbReference type="GO" id="GO:0016226">
    <property type="term" value="P:iron-sulfur cluster assembly"/>
    <property type="evidence" value="ECO:0007669"/>
    <property type="project" value="InterPro"/>
</dbReference>
<dbReference type="STRING" id="152573.SAMN04488051_103272"/>
<dbReference type="PANTHER" id="PTHR10072:SF41">
    <property type="entry name" value="IRON-SULFUR CLUSTER ASSEMBLY 1 HOMOLOG, MITOCHONDRIAL"/>
    <property type="match status" value="1"/>
</dbReference>
<name>A0A1H4BBU6_ALKAM</name>
<protein>
    <submittedName>
        <fullName evidence="3">Iron-sulfur cluster assembly protein</fullName>
    </submittedName>
</protein>
<proteinExistence type="inferred from homology"/>
<comment type="similarity">
    <text evidence="1">Belongs to the HesB/IscA family.</text>
</comment>
<feature type="domain" description="Core" evidence="2">
    <location>
        <begin position="17"/>
        <end position="117"/>
    </location>
</feature>
<dbReference type="Pfam" id="PF01521">
    <property type="entry name" value="Fe-S_biosyn"/>
    <property type="match status" value="1"/>
</dbReference>
<dbReference type="GO" id="GO:0051537">
    <property type="term" value="F:2 iron, 2 sulfur cluster binding"/>
    <property type="evidence" value="ECO:0007669"/>
    <property type="project" value="TreeGrafter"/>
</dbReference>
<dbReference type="RefSeq" id="WP_091341551.1">
    <property type="nucleotide sequence ID" value="NZ_FNRM01000003.1"/>
</dbReference>
<dbReference type="Proteomes" id="UP000198773">
    <property type="component" value="Unassembled WGS sequence"/>
</dbReference>
<evidence type="ECO:0000313" key="3">
    <source>
        <dbReference type="EMBL" id="SEA45458.1"/>
    </source>
</evidence>
<dbReference type="InterPro" id="IPR035903">
    <property type="entry name" value="HesB-like_dom_sf"/>
</dbReference>
<accession>A0A1H4BBU6</accession>
<dbReference type="EMBL" id="FNRM01000003">
    <property type="protein sequence ID" value="SEA45458.1"/>
    <property type="molecule type" value="Genomic_DNA"/>
</dbReference>
<dbReference type="PANTHER" id="PTHR10072">
    <property type="entry name" value="IRON-SULFUR CLUSTER ASSEMBLY PROTEIN"/>
    <property type="match status" value="1"/>
</dbReference>
<dbReference type="InterPro" id="IPR050322">
    <property type="entry name" value="Fe-S_cluster_asmbl/transfer"/>
</dbReference>
<evidence type="ECO:0000256" key="1">
    <source>
        <dbReference type="ARBA" id="ARBA00006718"/>
    </source>
</evidence>
<evidence type="ECO:0000313" key="4">
    <source>
        <dbReference type="Proteomes" id="UP000198773"/>
    </source>
</evidence>
<dbReference type="OrthoDB" id="9801228at2"/>
<sequence>MHVETFTPTQTTDGDAVRLTDAAIRHFESKLISTPGHVVRLSTKTSGCTGYAYVLDIVAEAKTGDTAIQASDRLTFCIAPDALNLVRNTEIDYVKEGLNGVLKFNNPNVVAECGCGESFNVS</sequence>
<organism evidence="3 4">
    <name type="scientific">Alkalimonas amylolytica</name>
    <dbReference type="NCBI Taxonomy" id="152573"/>
    <lineage>
        <taxon>Bacteria</taxon>
        <taxon>Pseudomonadati</taxon>
        <taxon>Pseudomonadota</taxon>
        <taxon>Gammaproteobacteria</taxon>
        <taxon>Alkalimonas</taxon>
    </lineage>
</organism>
<dbReference type="GO" id="GO:0005829">
    <property type="term" value="C:cytosol"/>
    <property type="evidence" value="ECO:0007669"/>
    <property type="project" value="TreeGrafter"/>
</dbReference>
<dbReference type="InterPro" id="IPR016092">
    <property type="entry name" value="ATAP"/>
</dbReference>
<evidence type="ECO:0000259" key="2">
    <source>
        <dbReference type="Pfam" id="PF01521"/>
    </source>
</evidence>
<dbReference type="Gene3D" id="2.60.300.12">
    <property type="entry name" value="HesB-like domain"/>
    <property type="match status" value="1"/>
</dbReference>
<dbReference type="InterPro" id="IPR000361">
    <property type="entry name" value="ATAP_core_dom"/>
</dbReference>